<organism evidence="3 4">
    <name type="scientific">Allacma fusca</name>
    <dbReference type="NCBI Taxonomy" id="39272"/>
    <lineage>
        <taxon>Eukaryota</taxon>
        <taxon>Metazoa</taxon>
        <taxon>Ecdysozoa</taxon>
        <taxon>Arthropoda</taxon>
        <taxon>Hexapoda</taxon>
        <taxon>Collembola</taxon>
        <taxon>Symphypleona</taxon>
        <taxon>Sminthuridae</taxon>
        <taxon>Allacma</taxon>
    </lineage>
</organism>
<dbReference type="OrthoDB" id="10039611at2759"/>
<feature type="region of interest" description="Disordered" evidence="1">
    <location>
        <begin position="784"/>
        <end position="815"/>
    </location>
</feature>
<evidence type="ECO:0000256" key="1">
    <source>
        <dbReference type="SAM" id="MobiDB-lite"/>
    </source>
</evidence>
<proteinExistence type="predicted"/>
<feature type="compositionally biased region" description="Acidic residues" evidence="1">
    <location>
        <begin position="784"/>
        <end position="795"/>
    </location>
</feature>
<keyword evidence="4" id="KW-1185">Reference proteome</keyword>
<dbReference type="PANTHER" id="PTHR33939">
    <property type="entry name" value="PROTEIN CBG22215"/>
    <property type="match status" value="1"/>
</dbReference>
<evidence type="ECO:0000313" key="4">
    <source>
        <dbReference type="Proteomes" id="UP000708208"/>
    </source>
</evidence>
<comment type="caution">
    <text evidence="3">The sequence shown here is derived from an EMBL/GenBank/DDBJ whole genome shotgun (WGS) entry which is preliminary data.</text>
</comment>
<reference evidence="3" key="1">
    <citation type="submission" date="2021-06" db="EMBL/GenBank/DDBJ databases">
        <authorList>
            <person name="Hodson N. C."/>
            <person name="Mongue J. A."/>
            <person name="Jaron S. K."/>
        </authorList>
    </citation>
    <scope>NUCLEOTIDE SEQUENCE</scope>
</reference>
<feature type="domain" description="Tc1-like transposase DDE" evidence="2">
    <location>
        <begin position="589"/>
        <end position="722"/>
    </location>
</feature>
<feature type="compositionally biased region" description="Polar residues" evidence="1">
    <location>
        <begin position="796"/>
        <end position="805"/>
    </location>
</feature>
<sequence length="815" mass="92336">MNTYQTTLIIVAVWAHFGKNSLGIEDGKNRFRHTPCKLLFSEIRVRGDGTDFIEIGKYCPSPGRKNGFLGLDGYYLLVLAGTNELRVIEEVNLDGKTMQKISADAVEIQAREDEIGSTTAVPNPSSSATLPSFLQPPAGRSLSDSLQADRSLRTSLVPAERLPRSLTPIRTVKRSPKEILKFNHMYAFVEFLQLTFHSDESVVFCLLHYKQSGSKSKNIKHFSKGDSLNEEKLRKINTKIKDILLIGGTPSKALLSSLTKIHVSLANPSPISTFALAENIPHSINKCDTTSSMFDTTMFQYSTPTPGNINACKANIETFKYPYSFAGQSITTHGQKIVVNALWALKNLKWDKIVSKQNPVQTVAILVNLNAKTIEKFQQNDIDGVMVTPAKKRPRIKPIVDNVDEEKRRLIYNTIASFYKLNQIPKFNQILEQFVAKVRLNEMLQAEALQLPQPTNLYHCSGNTFRQILKNLGYKYGKINTRDAVLFDPRIVSLRAKYLDIIRQNDALRTDSKLPVLYTDETWFDIHSRQSKGWVPKCARSVQEKLDFTFSKNKASRGPRIIILHIGGENGFLEGMAEVYPVTSASVKADYHENVHGENYYKWFQKLMNTLDGKGSHLIVIDNAPYHSVSTAPRLGSRKDVLLSYLIQQKAAGKNLPQLENLRRFELESLVKKLKSETPQYRVDALAREYGHKIVRLPPYNCDLNPIELVWADVKRKLREQNTDQNIQANVIRAKSVLQTYDAASWRSHIQHVKKLEETYWHGDLEFETALDNHPELEVLALEDDEIDGSDDESTLVETESTEQAGPSRKRLKFQ</sequence>
<dbReference type="PANTHER" id="PTHR33939:SF1">
    <property type="entry name" value="DUF4371 DOMAIN-CONTAINING PROTEIN"/>
    <property type="match status" value="1"/>
</dbReference>
<dbReference type="AlphaFoldDB" id="A0A8J2L6N3"/>
<feature type="region of interest" description="Disordered" evidence="1">
    <location>
        <begin position="116"/>
        <end position="145"/>
    </location>
</feature>
<evidence type="ECO:0000313" key="3">
    <source>
        <dbReference type="EMBL" id="CAG7827108.1"/>
    </source>
</evidence>
<accession>A0A8J2L6N3</accession>
<feature type="compositionally biased region" description="Polar residues" evidence="1">
    <location>
        <begin position="116"/>
        <end position="132"/>
    </location>
</feature>
<evidence type="ECO:0000259" key="2">
    <source>
        <dbReference type="Pfam" id="PF13358"/>
    </source>
</evidence>
<protein>
    <recommendedName>
        <fullName evidence="2">Tc1-like transposase DDE domain-containing protein</fullName>
    </recommendedName>
</protein>
<gene>
    <name evidence="3" type="ORF">AFUS01_LOCUS37114</name>
</gene>
<name>A0A8J2L6N3_9HEXA</name>
<dbReference type="Proteomes" id="UP000708208">
    <property type="component" value="Unassembled WGS sequence"/>
</dbReference>
<dbReference type="Pfam" id="PF13358">
    <property type="entry name" value="DDE_3"/>
    <property type="match status" value="1"/>
</dbReference>
<dbReference type="EMBL" id="CAJVCH010542302">
    <property type="protein sequence ID" value="CAG7827108.1"/>
    <property type="molecule type" value="Genomic_DNA"/>
</dbReference>
<dbReference type="InterPro" id="IPR038717">
    <property type="entry name" value="Tc1-like_DDE_dom"/>
</dbReference>